<dbReference type="SUPFAM" id="SSF51182">
    <property type="entry name" value="RmlC-like cupins"/>
    <property type="match status" value="1"/>
</dbReference>
<feature type="domain" description="Cupin type-2" evidence="1">
    <location>
        <begin position="48"/>
        <end position="122"/>
    </location>
</feature>
<proteinExistence type="predicted"/>
<accession>A0ABV1IBG1</accession>
<evidence type="ECO:0000313" key="2">
    <source>
        <dbReference type="EMBL" id="MEQ2593550.1"/>
    </source>
</evidence>
<sequence length="144" mass="16170">MKCNNHCSPNRPDCRDNICTIDLRDKALQNHNYRETVWTGCFMQMTVMCIPACSDVGLEIHDNTDQIIRIEQGQCSVRMGCCPNELCFRQNLCAGECVCIPAGTWHNIINIGNNPLKLSSIYAPPHHPRGETQTTKARAMGMDC</sequence>
<gene>
    <name evidence="2" type="ORF">AAAU18_11575</name>
</gene>
<evidence type="ECO:0000259" key="1">
    <source>
        <dbReference type="Pfam" id="PF07883"/>
    </source>
</evidence>
<dbReference type="InterPro" id="IPR011051">
    <property type="entry name" value="RmlC_Cupin_sf"/>
</dbReference>
<dbReference type="PANTHER" id="PTHR43346:SF1">
    <property type="entry name" value="QUERCETIN 2,3-DIOXYGENASE-RELATED"/>
    <property type="match status" value="1"/>
</dbReference>
<dbReference type="Proteomes" id="UP001494672">
    <property type="component" value="Unassembled WGS sequence"/>
</dbReference>
<dbReference type="Gene3D" id="2.60.120.10">
    <property type="entry name" value="Jelly Rolls"/>
    <property type="match status" value="1"/>
</dbReference>
<organism evidence="2 3">
    <name type="scientific">Coprococcus aceti</name>
    <dbReference type="NCBI Taxonomy" id="2981786"/>
    <lineage>
        <taxon>Bacteria</taxon>
        <taxon>Bacillati</taxon>
        <taxon>Bacillota</taxon>
        <taxon>Clostridia</taxon>
        <taxon>Lachnospirales</taxon>
        <taxon>Lachnospiraceae</taxon>
        <taxon>Coprococcus</taxon>
    </lineage>
</organism>
<name>A0ABV1IBG1_9FIRM</name>
<evidence type="ECO:0000313" key="3">
    <source>
        <dbReference type="Proteomes" id="UP001494672"/>
    </source>
</evidence>
<dbReference type="EMBL" id="JBBNGJ010000009">
    <property type="protein sequence ID" value="MEQ2593550.1"/>
    <property type="molecule type" value="Genomic_DNA"/>
</dbReference>
<keyword evidence="3" id="KW-1185">Reference proteome</keyword>
<dbReference type="Pfam" id="PF07883">
    <property type="entry name" value="Cupin_2"/>
    <property type="match status" value="1"/>
</dbReference>
<dbReference type="RefSeq" id="WP_238051488.1">
    <property type="nucleotide sequence ID" value="NZ_JBBNGJ010000009.1"/>
</dbReference>
<dbReference type="PANTHER" id="PTHR43346">
    <property type="entry name" value="LIGAND BINDING DOMAIN PROTEIN, PUTATIVE (AFU_ORTHOLOGUE AFUA_6G14370)-RELATED"/>
    <property type="match status" value="1"/>
</dbReference>
<comment type="caution">
    <text evidence="2">The sequence shown here is derived from an EMBL/GenBank/DDBJ whole genome shotgun (WGS) entry which is preliminary data.</text>
</comment>
<dbReference type="InterPro" id="IPR013096">
    <property type="entry name" value="Cupin_2"/>
</dbReference>
<dbReference type="InterPro" id="IPR052538">
    <property type="entry name" value="Flavonoid_dioxygenase-like"/>
</dbReference>
<dbReference type="InterPro" id="IPR014710">
    <property type="entry name" value="RmlC-like_jellyroll"/>
</dbReference>
<dbReference type="CDD" id="cd02223">
    <property type="entry name" value="cupin_Bh2720-like"/>
    <property type="match status" value="1"/>
</dbReference>
<reference evidence="2 3" key="1">
    <citation type="submission" date="2024-04" db="EMBL/GenBank/DDBJ databases">
        <title>Human intestinal bacterial collection.</title>
        <authorList>
            <person name="Pauvert C."/>
            <person name="Hitch T.C.A."/>
            <person name="Clavel T."/>
        </authorList>
    </citation>
    <scope>NUCLEOTIDE SEQUENCE [LARGE SCALE GENOMIC DNA]</scope>
    <source>
        <strain evidence="2 3">CLA-AA-H181</strain>
    </source>
</reference>
<protein>
    <submittedName>
        <fullName evidence="2">Cupin domain-containing protein</fullName>
    </submittedName>
</protein>